<reference evidence="10 11" key="1">
    <citation type="submission" date="2019-08" db="EMBL/GenBank/DDBJ databases">
        <authorList>
            <person name="Karlyshev A.V."/>
        </authorList>
    </citation>
    <scope>NUCLEOTIDE SEQUENCE [LARGE SCALE GENOMIC DNA]</scope>
    <source>
        <strain evidence="10 11">Alg18-2.2</strain>
    </source>
</reference>
<keyword evidence="6 9" id="KW-0249">Electron transport</keyword>
<evidence type="ECO:0000256" key="9">
    <source>
        <dbReference type="HAMAP-Rule" id="MF_00478"/>
    </source>
</evidence>
<dbReference type="Pfam" id="PF02508">
    <property type="entry name" value="Rnf-Nqr"/>
    <property type="match status" value="1"/>
</dbReference>
<proteinExistence type="inferred from homology"/>
<comment type="subcellular location">
    <subcellularLocation>
        <location evidence="9">Cell inner membrane</location>
        <topology evidence="9">Multi-pass membrane protein</topology>
    </subcellularLocation>
    <subcellularLocation>
        <location evidence="1">Endomembrane system</location>
        <topology evidence="1">Multi-pass membrane protein</topology>
    </subcellularLocation>
</comment>
<dbReference type="EC" id="7.-.-.-" evidence="9"/>
<gene>
    <name evidence="9" type="primary">rnfE</name>
    <name evidence="10" type="ORF">FU658_02365</name>
</gene>
<dbReference type="PANTHER" id="PTHR30586:SF0">
    <property type="entry name" value="ION-TRANSLOCATING OXIDOREDUCTASE COMPLEX SUBUNIT E"/>
    <property type="match status" value="1"/>
</dbReference>
<dbReference type="OrthoDB" id="9803631at2"/>
<dbReference type="RefSeq" id="WP_147890605.1">
    <property type="nucleotide sequence ID" value="NZ_VRTS01000001.1"/>
</dbReference>
<keyword evidence="8 9" id="KW-0472">Membrane</keyword>
<feature type="transmembrane region" description="Helical" evidence="9">
    <location>
        <begin position="74"/>
        <end position="94"/>
    </location>
</feature>
<evidence type="ECO:0000313" key="11">
    <source>
        <dbReference type="Proteomes" id="UP000321248"/>
    </source>
</evidence>
<name>A0A5C8KZQ7_9GAMM</name>
<dbReference type="NCBIfam" id="TIGR01948">
    <property type="entry name" value="rnfE"/>
    <property type="match status" value="1"/>
</dbReference>
<dbReference type="InterPro" id="IPR010968">
    <property type="entry name" value="RnfE"/>
</dbReference>
<dbReference type="GO" id="GO:0005886">
    <property type="term" value="C:plasma membrane"/>
    <property type="evidence" value="ECO:0007669"/>
    <property type="project" value="UniProtKB-SubCell"/>
</dbReference>
<dbReference type="GO" id="GO:0022900">
    <property type="term" value="P:electron transport chain"/>
    <property type="evidence" value="ECO:0007669"/>
    <property type="project" value="UniProtKB-UniRule"/>
</dbReference>
<keyword evidence="5 9" id="KW-1278">Translocase</keyword>
<dbReference type="PANTHER" id="PTHR30586">
    <property type="entry name" value="ELECTRON TRANSPORT COMPLEX PROTEIN RNFE"/>
    <property type="match status" value="1"/>
</dbReference>
<dbReference type="EMBL" id="VRTS01000001">
    <property type="protein sequence ID" value="TXK65932.1"/>
    <property type="molecule type" value="Genomic_DNA"/>
</dbReference>
<evidence type="ECO:0000256" key="8">
    <source>
        <dbReference type="ARBA" id="ARBA00023136"/>
    </source>
</evidence>
<keyword evidence="7 9" id="KW-1133">Transmembrane helix</keyword>
<dbReference type="HAMAP" id="MF_00478">
    <property type="entry name" value="RsxE_RnfE"/>
    <property type="match status" value="1"/>
</dbReference>
<evidence type="ECO:0000256" key="3">
    <source>
        <dbReference type="ARBA" id="ARBA00022519"/>
    </source>
</evidence>
<dbReference type="InterPro" id="IPR003667">
    <property type="entry name" value="NqrDE/RnfAE"/>
</dbReference>
<feature type="transmembrane region" description="Helical" evidence="9">
    <location>
        <begin position="41"/>
        <end position="62"/>
    </location>
</feature>
<comment type="function">
    <text evidence="9">Part of a membrane-bound complex that couples electron transfer with translocation of ions across the membrane.</text>
</comment>
<evidence type="ECO:0000256" key="4">
    <source>
        <dbReference type="ARBA" id="ARBA00022692"/>
    </source>
</evidence>
<feature type="transmembrane region" description="Helical" evidence="9">
    <location>
        <begin position="100"/>
        <end position="118"/>
    </location>
</feature>
<dbReference type="NCBIfam" id="NF009070">
    <property type="entry name" value="PRK12405.1"/>
    <property type="match status" value="1"/>
</dbReference>
<protein>
    <recommendedName>
        <fullName evidence="9">Ion-translocating oxidoreductase complex subunit E</fullName>
        <ecNumber evidence="9">7.-.-.-</ecNumber>
    </recommendedName>
    <alternativeName>
        <fullName evidence="9">Rnf electron transport complex subunit E</fullName>
    </alternativeName>
</protein>
<feature type="transmembrane region" description="Helical" evidence="9">
    <location>
        <begin position="184"/>
        <end position="203"/>
    </location>
</feature>
<keyword evidence="9" id="KW-1003">Cell membrane</keyword>
<dbReference type="AlphaFoldDB" id="A0A5C8KZQ7"/>
<accession>A0A5C8KZQ7</accession>
<keyword evidence="2 9" id="KW-0813">Transport</keyword>
<comment type="similarity">
    <text evidence="9">Belongs to the NqrDE/RnfAE family.</text>
</comment>
<keyword evidence="3 9" id="KW-0997">Cell inner membrane</keyword>
<evidence type="ECO:0000256" key="7">
    <source>
        <dbReference type="ARBA" id="ARBA00022989"/>
    </source>
</evidence>
<comment type="caution">
    <text evidence="10">The sequence shown here is derived from an EMBL/GenBank/DDBJ whole genome shotgun (WGS) entry which is preliminary data.</text>
</comment>
<keyword evidence="11" id="KW-1185">Reference proteome</keyword>
<evidence type="ECO:0000256" key="2">
    <source>
        <dbReference type="ARBA" id="ARBA00022448"/>
    </source>
</evidence>
<evidence type="ECO:0000256" key="6">
    <source>
        <dbReference type="ARBA" id="ARBA00022982"/>
    </source>
</evidence>
<evidence type="ECO:0000256" key="5">
    <source>
        <dbReference type="ARBA" id="ARBA00022967"/>
    </source>
</evidence>
<keyword evidence="4 9" id="KW-0812">Transmembrane</keyword>
<dbReference type="PIRSF" id="PIRSF006102">
    <property type="entry name" value="NQR_DE"/>
    <property type="match status" value="1"/>
</dbReference>
<evidence type="ECO:0000256" key="1">
    <source>
        <dbReference type="ARBA" id="ARBA00004127"/>
    </source>
</evidence>
<dbReference type="Proteomes" id="UP000321248">
    <property type="component" value="Unassembled WGS sequence"/>
</dbReference>
<feature type="transmembrane region" description="Helical" evidence="9">
    <location>
        <begin position="130"/>
        <end position="148"/>
    </location>
</feature>
<evidence type="ECO:0000313" key="10">
    <source>
        <dbReference type="EMBL" id="TXK65932.1"/>
    </source>
</evidence>
<sequence length="224" mass="23516">MNPSPNPRTILEYGLSSGNAGLVQLLGLCPLLAVSNNAVNALGLGIATVLALVATNTVVSMIRRITRRDVRIPAFVMVIASVVTTIELSMRAFLPELHAVLGLFVPLIVTNCAIMGRAEAFASRTDPARAALDGFAIGIGFLWVLLAIGVTRELLGAGTVFAGAGALLQMPWLELTAIPDYRGFLVALLPPGAFVVLALLIALRNRLQRAPEPVRDPSTAAGTT</sequence>
<comment type="subunit">
    <text evidence="9">The complex is composed of six subunits: RnfA, RnfB, RnfC, RnfD, RnfE and RnfG.</text>
</comment>
<dbReference type="GO" id="GO:0012505">
    <property type="term" value="C:endomembrane system"/>
    <property type="evidence" value="ECO:0007669"/>
    <property type="project" value="UniProtKB-SubCell"/>
</dbReference>
<organism evidence="10 11">
    <name type="scientific">Alkalisalibacterium limincola</name>
    <dbReference type="NCBI Taxonomy" id="2699169"/>
    <lineage>
        <taxon>Bacteria</taxon>
        <taxon>Pseudomonadati</taxon>
        <taxon>Pseudomonadota</taxon>
        <taxon>Gammaproteobacteria</taxon>
        <taxon>Lysobacterales</taxon>
        <taxon>Lysobacteraceae</taxon>
        <taxon>Alkalisalibacterium</taxon>
    </lineage>
</organism>